<dbReference type="EMBL" id="LR899010">
    <property type="protein sequence ID" value="CAD7081661.1"/>
    <property type="molecule type" value="Genomic_DNA"/>
</dbReference>
<name>A0A7R8YQR4_HERIL</name>
<feature type="signal peptide" evidence="1">
    <location>
        <begin position="1"/>
        <end position="18"/>
    </location>
</feature>
<reference evidence="2 3" key="1">
    <citation type="submission" date="2020-11" db="EMBL/GenBank/DDBJ databases">
        <authorList>
            <person name="Wallbank WR R."/>
            <person name="Pardo Diaz C."/>
            <person name="Kozak K."/>
            <person name="Martin S."/>
            <person name="Jiggins C."/>
            <person name="Moest M."/>
            <person name="Warren A I."/>
            <person name="Generalovic N T."/>
            <person name="Byers J.R.P. K."/>
            <person name="Montejo-Kovacevich G."/>
            <person name="Yen C E."/>
        </authorList>
    </citation>
    <scope>NUCLEOTIDE SEQUENCE [LARGE SCALE GENOMIC DNA]</scope>
</reference>
<accession>A0A7R8YQR4</accession>
<sequence>MFKYVVVVLFALLAVSLAAPAPAPAPKPQFLAAAPYAYPGYAAYTAPYVVSPYSLGYSGLAYGYAYPYTFF</sequence>
<gene>
    <name evidence="2" type="ORF">HERILL_LOCUS4757</name>
</gene>
<dbReference type="OMA" id="AYSYNYP"/>
<feature type="chain" id="PRO_5031040791" description="Neuropeptide-like 4" evidence="1">
    <location>
        <begin position="19"/>
        <end position="71"/>
    </location>
</feature>
<proteinExistence type="predicted"/>
<dbReference type="AlphaFoldDB" id="A0A7R8YQR4"/>
<keyword evidence="3" id="KW-1185">Reference proteome</keyword>
<evidence type="ECO:0000256" key="1">
    <source>
        <dbReference type="SAM" id="SignalP"/>
    </source>
</evidence>
<organism evidence="2 3">
    <name type="scientific">Hermetia illucens</name>
    <name type="common">Black soldier fly</name>
    <dbReference type="NCBI Taxonomy" id="343691"/>
    <lineage>
        <taxon>Eukaryota</taxon>
        <taxon>Metazoa</taxon>
        <taxon>Ecdysozoa</taxon>
        <taxon>Arthropoda</taxon>
        <taxon>Hexapoda</taxon>
        <taxon>Insecta</taxon>
        <taxon>Pterygota</taxon>
        <taxon>Neoptera</taxon>
        <taxon>Endopterygota</taxon>
        <taxon>Diptera</taxon>
        <taxon>Brachycera</taxon>
        <taxon>Stratiomyomorpha</taxon>
        <taxon>Stratiomyidae</taxon>
        <taxon>Hermetiinae</taxon>
        <taxon>Hermetia</taxon>
    </lineage>
</organism>
<dbReference type="InParanoid" id="A0A7R8YQR4"/>
<protein>
    <recommendedName>
        <fullName evidence="4">Neuropeptide-like 4</fullName>
    </recommendedName>
</protein>
<keyword evidence="1" id="KW-0732">Signal</keyword>
<evidence type="ECO:0008006" key="4">
    <source>
        <dbReference type="Google" id="ProtNLM"/>
    </source>
</evidence>
<evidence type="ECO:0000313" key="2">
    <source>
        <dbReference type="EMBL" id="CAD7081661.1"/>
    </source>
</evidence>
<dbReference type="Proteomes" id="UP000594454">
    <property type="component" value="Chromosome 2"/>
</dbReference>
<evidence type="ECO:0000313" key="3">
    <source>
        <dbReference type="Proteomes" id="UP000594454"/>
    </source>
</evidence>